<keyword evidence="1" id="KW-1133">Transmembrane helix</keyword>
<keyword evidence="1" id="KW-0812">Transmembrane</keyword>
<comment type="caution">
    <text evidence="2">The sequence shown here is derived from an EMBL/GenBank/DDBJ whole genome shotgun (WGS) entry which is preliminary data.</text>
</comment>
<organism evidence="2 3">
    <name type="scientific">Lysobacter niastensis</name>
    <dbReference type="NCBI Taxonomy" id="380629"/>
    <lineage>
        <taxon>Bacteria</taxon>
        <taxon>Pseudomonadati</taxon>
        <taxon>Pseudomonadota</taxon>
        <taxon>Gammaproteobacteria</taxon>
        <taxon>Lysobacterales</taxon>
        <taxon>Lysobacteraceae</taxon>
        <taxon>Lysobacter</taxon>
    </lineage>
</organism>
<evidence type="ECO:0000313" key="2">
    <source>
        <dbReference type="EMBL" id="MDR7132891.1"/>
    </source>
</evidence>
<reference evidence="2 3" key="1">
    <citation type="submission" date="2023-07" db="EMBL/GenBank/DDBJ databases">
        <title>Sorghum-associated microbial communities from plants grown in Nebraska, USA.</title>
        <authorList>
            <person name="Schachtman D."/>
        </authorList>
    </citation>
    <scope>NUCLEOTIDE SEQUENCE [LARGE SCALE GENOMIC DNA]</scope>
    <source>
        <strain evidence="2 3">BE198</strain>
    </source>
</reference>
<sequence length="61" mass="6452">MSRTTFSTVAASIFGIVALAHVARLALHVPVLVGSTTVPMWVSWVGLLVAGGLSLWGFRSR</sequence>
<dbReference type="Proteomes" id="UP001251524">
    <property type="component" value="Unassembled WGS sequence"/>
</dbReference>
<keyword evidence="1" id="KW-0472">Membrane</keyword>
<evidence type="ECO:0000313" key="3">
    <source>
        <dbReference type="Proteomes" id="UP001251524"/>
    </source>
</evidence>
<feature type="transmembrane region" description="Helical" evidence="1">
    <location>
        <begin position="41"/>
        <end position="58"/>
    </location>
</feature>
<dbReference type="EMBL" id="JAVDVY010000001">
    <property type="protein sequence ID" value="MDR7132891.1"/>
    <property type="molecule type" value="Genomic_DNA"/>
</dbReference>
<keyword evidence="3" id="KW-1185">Reference proteome</keyword>
<protein>
    <submittedName>
        <fullName evidence="2">Uncharacterized protein</fullName>
    </submittedName>
</protein>
<gene>
    <name evidence="2" type="ORF">J2X06_000075</name>
</gene>
<accession>A0ABU1W5Q9</accession>
<dbReference type="RefSeq" id="WP_310056775.1">
    <property type="nucleotide sequence ID" value="NZ_JAVDVY010000001.1"/>
</dbReference>
<proteinExistence type="predicted"/>
<evidence type="ECO:0000256" key="1">
    <source>
        <dbReference type="SAM" id="Phobius"/>
    </source>
</evidence>
<name>A0ABU1W5Q9_9GAMM</name>